<dbReference type="PANTHER" id="PTHR43404:SF1">
    <property type="entry name" value="MNN4P"/>
    <property type="match status" value="1"/>
</dbReference>
<comment type="caution">
    <text evidence="3">The sequence shown here is derived from an EMBL/GenBank/DDBJ whole genome shotgun (WGS) entry which is preliminary data.</text>
</comment>
<evidence type="ECO:0000313" key="3">
    <source>
        <dbReference type="EMBL" id="CAH0367869.1"/>
    </source>
</evidence>
<evidence type="ECO:0000313" key="4">
    <source>
        <dbReference type="Proteomes" id="UP000789595"/>
    </source>
</evidence>
<name>A0A8J2WUK5_9STRA</name>
<evidence type="ECO:0000256" key="1">
    <source>
        <dbReference type="SAM" id="SignalP"/>
    </source>
</evidence>
<dbReference type="Pfam" id="PF04991">
    <property type="entry name" value="LicD"/>
    <property type="match status" value="1"/>
</dbReference>
<protein>
    <recommendedName>
        <fullName evidence="2">LicD/FKTN/FKRP nucleotidyltransferase domain-containing protein</fullName>
    </recommendedName>
</protein>
<keyword evidence="1" id="KW-0732">Signal</keyword>
<dbReference type="OrthoDB" id="444255at2759"/>
<dbReference type="PANTHER" id="PTHR43404">
    <property type="entry name" value="LIPOPOLYSACCHARIDE CHOLINEPHOSPHOTRANSFERASE LICD"/>
    <property type="match status" value="1"/>
</dbReference>
<dbReference type="AlphaFoldDB" id="A0A8J2WUK5"/>
<sequence length="303" mass="33697">MTRRKGAAVLGAALLLALLANEFVVVGVKSAATADDGSKQTRRVRSQSAHLASLVRVVRGAVALCETFLDECWLDSGTLLGARRSGRVLRWDEDGDLGVSRAAHLKLSALSAANETIWCTAMNSTRRTPCQSLDDFLAERALRLDWTGRVEDVIARVVDPETELYVDLFVYFRYEREKPLENRFSHKVALHLTETEKVAYQGGGLVHGVFSRAWTGTCMSCKTRRKDDRKVPVFPADWIFPLRRCQIEGVSAWCPHETERVLTYMYGESFLTPPASTRPAARLALYAAVVLGAYRAWDCRAAG</sequence>
<dbReference type="InterPro" id="IPR052942">
    <property type="entry name" value="LPS_cholinephosphotransferase"/>
</dbReference>
<reference evidence="3" key="1">
    <citation type="submission" date="2021-11" db="EMBL/GenBank/DDBJ databases">
        <authorList>
            <consortium name="Genoscope - CEA"/>
            <person name="William W."/>
        </authorList>
    </citation>
    <scope>NUCLEOTIDE SEQUENCE</scope>
</reference>
<feature type="signal peptide" evidence="1">
    <location>
        <begin position="1"/>
        <end position="27"/>
    </location>
</feature>
<feature type="chain" id="PRO_5035254867" description="LicD/FKTN/FKRP nucleotidyltransferase domain-containing protein" evidence="1">
    <location>
        <begin position="28"/>
        <end position="303"/>
    </location>
</feature>
<dbReference type="InterPro" id="IPR007074">
    <property type="entry name" value="LicD/FKTN/FKRP_NTP_transf"/>
</dbReference>
<gene>
    <name evidence="3" type="ORF">PECAL_2P09090</name>
</gene>
<dbReference type="EMBL" id="CAKKNE010000002">
    <property type="protein sequence ID" value="CAH0367869.1"/>
    <property type="molecule type" value="Genomic_DNA"/>
</dbReference>
<organism evidence="3 4">
    <name type="scientific">Pelagomonas calceolata</name>
    <dbReference type="NCBI Taxonomy" id="35677"/>
    <lineage>
        <taxon>Eukaryota</taxon>
        <taxon>Sar</taxon>
        <taxon>Stramenopiles</taxon>
        <taxon>Ochrophyta</taxon>
        <taxon>Pelagophyceae</taxon>
        <taxon>Pelagomonadales</taxon>
        <taxon>Pelagomonadaceae</taxon>
        <taxon>Pelagomonas</taxon>
    </lineage>
</organism>
<proteinExistence type="predicted"/>
<accession>A0A8J2WUK5</accession>
<feature type="domain" description="LicD/FKTN/FKRP nucleotidyltransferase" evidence="2">
    <location>
        <begin position="71"/>
        <end position="180"/>
    </location>
</feature>
<keyword evidence="4" id="KW-1185">Reference proteome</keyword>
<evidence type="ECO:0000259" key="2">
    <source>
        <dbReference type="Pfam" id="PF04991"/>
    </source>
</evidence>
<dbReference type="GO" id="GO:0009100">
    <property type="term" value="P:glycoprotein metabolic process"/>
    <property type="evidence" value="ECO:0007669"/>
    <property type="project" value="UniProtKB-ARBA"/>
</dbReference>
<dbReference type="Proteomes" id="UP000789595">
    <property type="component" value="Unassembled WGS sequence"/>
</dbReference>